<dbReference type="Gene3D" id="3.40.50.1260">
    <property type="entry name" value="Phosphoglycerate kinase, N-terminal domain"/>
    <property type="match status" value="2"/>
</dbReference>
<keyword evidence="4" id="KW-0547">Nucleotide-binding</keyword>
<protein>
    <recommendedName>
        <fullName evidence="2 8">Phosphoglycerate kinase</fullName>
        <ecNumber evidence="2 8">2.7.2.3</ecNumber>
    </recommendedName>
</protein>
<feature type="binding site" evidence="7">
    <location>
        <position position="188"/>
    </location>
    <ligand>
        <name>ATP</name>
        <dbReference type="ChEBI" id="CHEBI:30616"/>
    </ligand>
</feature>
<dbReference type="InterPro" id="IPR036043">
    <property type="entry name" value="Phosphoglycerate_kinase_sf"/>
</dbReference>
<dbReference type="GO" id="GO:0006096">
    <property type="term" value="P:glycolytic process"/>
    <property type="evidence" value="ECO:0007669"/>
    <property type="project" value="InterPro"/>
</dbReference>
<dbReference type="InterPro" id="IPR015824">
    <property type="entry name" value="Phosphoglycerate_kinase_N"/>
</dbReference>
<keyword evidence="6 7" id="KW-0067">ATP-binding</keyword>
<evidence type="ECO:0000256" key="6">
    <source>
        <dbReference type="ARBA" id="ARBA00022840"/>
    </source>
</evidence>
<organism evidence="9 10">
    <name type="scientific">Candidatus Vogelbacteria bacterium CG22_combo_CG10-13_8_21_14_all_37_9</name>
    <dbReference type="NCBI Taxonomy" id="1975046"/>
    <lineage>
        <taxon>Bacteria</taxon>
        <taxon>Candidatus Vogeliibacteriota</taxon>
    </lineage>
</organism>
<evidence type="ECO:0000256" key="4">
    <source>
        <dbReference type="ARBA" id="ARBA00022741"/>
    </source>
</evidence>
<dbReference type="PANTHER" id="PTHR11406">
    <property type="entry name" value="PHOSPHOGLYCERATE KINASE"/>
    <property type="match status" value="1"/>
</dbReference>
<dbReference type="GO" id="GO:0043531">
    <property type="term" value="F:ADP binding"/>
    <property type="evidence" value="ECO:0007669"/>
    <property type="project" value="TreeGrafter"/>
</dbReference>
<sequence>MKYLTTLTKKDLIGKRVLVRVDYNVPIRKNKVTEAFRIDESLATIKFLLKNGARVILISHLGSDGKASLAPVAKYLATKKLPVKLLKDFKAVQKSTSPLILLENIRRFEGELNNSPILAKQLASLADLFVNDAFSVSHRLQASVVGVPKFLPSFVGLALEREVDELVSLVKPAGPLVLVIGGVKFSTKLPLLQKFLNKAEFICVGGALANTLLSARGIAIGISVTEKLTPNLIKLAKNRKIILPIDAVVQTGKKIAVKNINYLNPNDKIVDIGPMTVKLFTAELLDTRIILWNGPLGLTNNGFSAGTIGLAKALPKKSFSVLGGGDSLAVLRQAKLLTKFSFVSTGGGALLDYLVHGTLPGLKALR</sequence>
<evidence type="ECO:0000256" key="2">
    <source>
        <dbReference type="ARBA" id="ARBA00013061"/>
    </source>
</evidence>
<name>A0A2H0BKR0_9BACT</name>
<evidence type="ECO:0000256" key="5">
    <source>
        <dbReference type="ARBA" id="ARBA00022777"/>
    </source>
</evidence>
<feature type="binding site" evidence="7">
    <location>
        <begin position="324"/>
        <end position="327"/>
    </location>
    <ligand>
        <name>ATP</name>
        <dbReference type="ChEBI" id="CHEBI:30616"/>
    </ligand>
</feature>
<comment type="similarity">
    <text evidence="8">Belongs to the phosphoglycerate kinase family.</text>
</comment>
<dbReference type="InterPro" id="IPR015911">
    <property type="entry name" value="Phosphoglycerate_kinase_CS"/>
</dbReference>
<evidence type="ECO:0000256" key="1">
    <source>
        <dbReference type="ARBA" id="ARBA00000642"/>
    </source>
</evidence>
<dbReference type="PRINTS" id="PR00477">
    <property type="entry name" value="PHGLYCKINASE"/>
</dbReference>
<dbReference type="PIRSF" id="PIRSF000724">
    <property type="entry name" value="Pgk"/>
    <property type="match status" value="1"/>
</dbReference>
<evidence type="ECO:0000256" key="3">
    <source>
        <dbReference type="ARBA" id="ARBA00022679"/>
    </source>
</evidence>
<dbReference type="EC" id="2.7.2.3" evidence="2 8"/>
<evidence type="ECO:0000256" key="8">
    <source>
        <dbReference type="RuleBase" id="RU000532"/>
    </source>
</evidence>
<evidence type="ECO:0000313" key="9">
    <source>
        <dbReference type="EMBL" id="PIP58265.1"/>
    </source>
</evidence>
<dbReference type="AlphaFoldDB" id="A0A2H0BKR0"/>
<dbReference type="GO" id="GO:0004618">
    <property type="term" value="F:phosphoglycerate kinase activity"/>
    <property type="evidence" value="ECO:0007669"/>
    <property type="project" value="UniProtKB-EC"/>
</dbReference>
<gene>
    <name evidence="9" type="primary">pgk</name>
    <name evidence="9" type="ORF">COX02_01195</name>
</gene>
<reference evidence="9 10" key="1">
    <citation type="submission" date="2017-09" db="EMBL/GenBank/DDBJ databases">
        <title>Depth-based differentiation of microbial function through sediment-hosted aquifers and enrichment of novel symbionts in the deep terrestrial subsurface.</title>
        <authorList>
            <person name="Probst A.J."/>
            <person name="Ladd B."/>
            <person name="Jarett J.K."/>
            <person name="Geller-Mcgrath D.E."/>
            <person name="Sieber C.M."/>
            <person name="Emerson J.B."/>
            <person name="Anantharaman K."/>
            <person name="Thomas B.C."/>
            <person name="Malmstrom R."/>
            <person name="Stieglmeier M."/>
            <person name="Klingl A."/>
            <person name="Woyke T."/>
            <person name="Ryan C.M."/>
            <person name="Banfield J.F."/>
        </authorList>
    </citation>
    <scope>NUCLEOTIDE SEQUENCE [LARGE SCALE GENOMIC DNA]</scope>
    <source>
        <strain evidence="9">CG22_combo_CG10-13_8_21_14_all_37_9</strain>
    </source>
</reference>
<dbReference type="GO" id="GO:0006094">
    <property type="term" value="P:gluconeogenesis"/>
    <property type="evidence" value="ECO:0007669"/>
    <property type="project" value="TreeGrafter"/>
</dbReference>
<evidence type="ECO:0000256" key="7">
    <source>
        <dbReference type="PIRSR" id="PIRSR000724-2"/>
    </source>
</evidence>
<dbReference type="GO" id="GO:0005524">
    <property type="term" value="F:ATP binding"/>
    <property type="evidence" value="ECO:0007669"/>
    <property type="project" value="UniProtKB-KW"/>
</dbReference>
<dbReference type="SUPFAM" id="SSF53748">
    <property type="entry name" value="Phosphoglycerate kinase"/>
    <property type="match status" value="1"/>
</dbReference>
<evidence type="ECO:0000313" key="10">
    <source>
        <dbReference type="Proteomes" id="UP000229334"/>
    </source>
</evidence>
<dbReference type="EMBL" id="PCSX01000021">
    <property type="protein sequence ID" value="PIP58265.1"/>
    <property type="molecule type" value="Genomic_DNA"/>
</dbReference>
<dbReference type="Proteomes" id="UP000229334">
    <property type="component" value="Unassembled WGS sequence"/>
</dbReference>
<dbReference type="PANTHER" id="PTHR11406:SF23">
    <property type="entry name" value="PHOSPHOGLYCERATE KINASE 1, CHLOROPLASTIC-RELATED"/>
    <property type="match status" value="1"/>
</dbReference>
<proteinExistence type="inferred from homology"/>
<keyword evidence="5 8" id="KW-0418">Kinase</keyword>
<keyword evidence="3 8" id="KW-0808">Transferase</keyword>
<dbReference type="InterPro" id="IPR001576">
    <property type="entry name" value="Phosphoglycerate_kinase"/>
</dbReference>
<dbReference type="Pfam" id="PF00162">
    <property type="entry name" value="PGK"/>
    <property type="match status" value="1"/>
</dbReference>
<accession>A0A2H0BKR0</accession>
<dbReference type="GO" id="GO:0005829">
    <property type="term" value="C:cytosol"/>
    <property type="evidence" value="ECO:0007669"/>
    <property type="project" value="TreeGrafter"/>
</dbReference>
<comment type="caution">
    <text evidence="9">The sequence shown here is derived from an EMBL/GenBank/DDBJ whole genome shotgun (WGS) entry which is preliminary data.</text>
</comment>
<comment type="catalytic activity">
    <reaction evidence="1 8">
        <text>(2R)-3-phosphoglycerate + ATP = (2R)-3-phospho-glyceroyl phosphate + ADP</text>
        <dbReference type="Rhea" id="RHEA:14801"/>
        <dbReference type="ChEBI" id="CHEBI:30616"/>
        <dbReference type="ChEBI" id="CHEBI:57604"/>
        <dbReference type="ChEBI" id="CHEBI:58272"/>
        <dbReference type="ChEBI" id="CHEBI:456216"/>
        <dbReference type="EC" id="2.7.2.3"/>
    </reaction>
</comment>
<dbReference type="PROSITE" id="PS00111">
    <property type="entry name" value="PGLYCERATE_KINASE"/>
    <property type="match status" value="1"/>
</dbReference>